<feature type="compositionally biased region" description="Basic and acidic residues" evidence="1">
    <location>
        <begin position="59"/>
        <end position="80"/>
    </location>
</feature>
<dbReference type="AlphaFoldDB" id="A0A1B6KYY2"/>
<evidence type="ECO:0000256" key="1">
    <source>
        <dbReference type="SAM" id="MobiDB-lite"/>
    </source>
</evidence>
<dbReference type="EMBL" id="GEBQ01023308">
    <property type="protein sequence ID" value="JAT16669.1"/>
    <property type="molecule type" value="Transcribed_RNA"/>
</dbReference>
<feature type="non-terminal residue" evidence="2">
    <location>
        <position position="1"/>
    </location>
</feature>
<proteinExistence type="predicted"/>
<protein>
    <submittedName>
        <fullName evidence="2">Uncharacterized protein</fullName>
    </submittedName>
</protein>
<name>A0A1B6KYY2_9HEMI</name>
<feature type="compositionally biased region" description="Polar residues" evidence="1">
    <location>
        <begin position="19"/>
        <end position="44"/>
    </location>
</feature>
<feature type="compositionally biased region" description="Basic and acidic residues" evidence="1">
    <location>
        <begin position="1"/>
        <end position="16"/>
    </location>
</feature>
<feature type="region of interest" description="Disordered" evidence="1">
    <location>
        <begin position="1"/>
        <end position="120"/>
    </location>
</feature>
<sequence length="120" mass="14128">SENHVESSESHLKEDASTAELNPSQLESQNSIDNNPQPQTPSSSRELDEINLFPLENQLPREEKPRTPEQKPVLRSEKDVRYHRRRNYPTLRHHRNLPRSSRHYRDHSQGLNTKRTKSVM</sequence>
<accession>A0A1B6KYY2</accession>
<gene>
    <name evidence="2" type="ORF">g.27771</name>
</gene>
<feature type="non-terminal residue" evidence="2">
    <location>
        <position position="120"/>
    </location>
</feature>
<reference evidence="2" key="1">
    <citation type="submission" date="2015-11" db="EMBL/GenBank/DDBJ databases">
        <title>De novo transcriptome assembly of four potential Pierce s Disease insect vectors from Arizona vineyards.</title>
        <authorList>
            <person name="Tassone E.E."/>
        </authorList>
    </citation>
    <scope>NUCLEOTIDE SEQUENCE</scope>
</reference>
<organism evidence="2">
    <name type="scientific">Graphocephala atropunctata</name>
    <dbReference type="NCBI Taxonomy" id="36148"/>
    <lineage>
        <taxon>Eukaryota</taxon>
        <taxon>Metazoa</taxon>
        <taxon>Ecdysozoa</taxon>
        <taxon>Arthropoda</taxon>
        <taxon>Hexapoda</taxon>
        <taxon>Insecta</taxon>
        <taxon>Pterygota</taxon>
        <taxon>Neoptera</taxon>
        <taxon>Paraneoptera</taxon>
        <taxon>Hemiptera</taxon>
        <taxon>Auchenorrhyncha</taxon>
        <taxon>Membracoidea</taxon>
        <taxon>Cicadellidae</taxon>
        <taxon>Cicadellinae</taxon>
        <taxon>Cicadellini</taxon>
        <taxon>Graphocephala</taxon>
    </lineage>
</organism>
<evidence type="ECO:0000313" key="2">
    <source>
        <dbReference type="EMBL" id="JAT16669.1"/>
    </source>
</evidence>
<feature type="compositionally biased region" description="Basic residues" evidence="1">
    <location>
        <begin position="81"/>
        <end position="105"/>
    </location>
</feature>